<dbReference type="EMBL" id="LJBN01000150">
    <property type="protein sequence ID" value="OOQ86158.1"/>
    <property type="molecule type" value="Genomic_DNA"/>
</dbReference>
<accession>A0A1S9RMC2</accession>
<evidence type="ECO:0000256" key="4">
    <source>
        <dbReference type="ARBA" id="ARBA00023026"/>
    </source>
</evidence>
<feature type="signal peptide" evidence="7">
    <location>
        <begin position="1"/>
        <end position="21"/>
    </location>
</feature>
<dbReference type="InterPro" id="IPR029070">
    <property type="entry name" value="Chitinase_insertion_sf"/>
</dbReference>
<organism evidence="10 11">
    <name type="scientific">Penicillium brasilianum</name>
    <dbReference type="NCBI Taxonomy" id="104259"/>
    <lineage>
        <taxon>Eukaryota</taxon>
        <taxon>Fungi</taxon>
        <taxon>Dikarya</taxon>
        <taxon>Ascomycota</taxon>
        <taxon>Pezizomycotina</taxon>
        <taxon>Eurotiomycetes</taxon>
        <taxon>Eurotiomycetidae</taxon>
        <taxon>Eurotiales</taxon>
        <taxon>Aspergillaceae</taxon>
        <taxon>Penicillium</taxon>
    </lineage>
</organism>
<evidence type="ECO:0000256" key="3">
    <source>
        <dbReference type="ARBA" id="ARBA00022669"/>
    </source>
</evidence>
<dbReference type="InterPro" id="IPR036779">
    <property type="entry name" value="LysM_dom_sf"/>
</dbReference>
<dbReference type="SUPFAM" id="SSF57016">
    <property type="entry name" value="Plant lectins/antimicrobial peptides"/>
    <property type="match status" value="1"/>
</dbReference>
<comment type="similarity">
    <text evidence="1">Belongs to the glycosyl hydrolase 18 family. Chitinase class V subfamily.</text>
</comment>
<name>A0A1S9RMC2_PENBI</name>
<keyword evidence="5" id="KW-0378">Hydrolase</keyword>
<feature type="compositionally biased region" description="Polar residues" evidence="6">
    <location>
        <begin position="1108"/>
        <end position="1118"/>
    </location>
</feature>
<dbReference type="InterPro" id="IPR001223">
    <property type="entry name" value="Glyco_hydro18_cat"/>
</dbReference>
<dbReference type="InterPro" id="IPR053214">
    <property type="entry name" value="LysM12-like"/>
</dbReference>
<feature type="region of interest" description="Disordered" evidence="6">
    <location>
        <begin position="1083"/>
        <end position="1122"/>
    </location>
</feature>
<feature type="region of interest" description="Disordered" evidence="6">
    <location>
        <begin position="1216"/>
        <end position="1267"/>
    </location>
</feature>
<dbReference type="Pfam" id="PF00704">
    <property type="entry name" value="Glyco_hydro_18"/>
    <property type="match status" value="1"/>
</dbReference>
<dbReference type="SMART" id="SM00636">
    <property type="entry name" value="Glyco_18"/>
    <property type="match status" value="1"/>
</dbReference>
<dbReference type="PROSITE" id="PS51782">
    <property type="entry name" value="LYSM"/>
    <property type="match status" value="2"/>
</dbReference>
<dbReference type="GO" id="GO:0008843">
    <property type="term" value="F:endochitinase activity"/>
    <property type="evidence" value="ECO:0007669"/>
    <property type="project" value="UniProtKB-EC"/>
</dbReference>
<evidence type="ECO:0000313" key="10">
    <source>
        <dbReference type="EMBL" id="OOQ86158.1"/>
    </source>
</evidence>
<dbReference type="GO" id="GO:0008061">
    <property type="term" value="F:chitin binding"/>
    <property type="evidence" value="ECO:0007669"/>
    <property type="project" value="UniProtKB-KW"/>
</dbReference>
<evidence type="ECO:0000313" key="11">
    <source>
        <dbReference type="Proteomes" id="UP000190744"/>
    </source>
</evidence>
<dbReference type="InterPro" id="IPR017853">
    <property type="entry name" value="GH"/>
</dbReference>
<dbReference type="CDD" id="cd00035">
    <property type="entry name" value="ChtBD1"/>
    <property type="match status" value="1"/>
</dbReference>
<feature type="compositionally biased region" description="Acidic residues" evidence="6">
    <location>
        <begin position="1156"/>
        <end position="1167"/>
    </location>
</feature>
<gene>
    <name evidence="10" type="ORF">PEBR_22586</name>
</gene>
<dbReference type="Pfam" id="PF01476">
    <property type="entry name" value="LysM"/>
    <property type="match status" value="2"/>
</dbReference>
<comment type="caution">
    <text evidence="10">The sequence shown here is derived from an EMBL/GenBank/DDBJ whole genome shotgun (WGS) entry which is preliminary data.</text>
</comment>
<dbReference type="Gene3D" id="3.10.350.10">
    <property type="entry name" value="LysM domain"/>
    <property type="match status" value="2"/>
</dbReference>
<evidence type="ECO:0000256" key="7">
    <source>
        <dbReference type="SAM" id="SignalP"/>
    </source>
</evidence>
<dbReference type="SUPFAM" id="SSF51445">
    <property type="entry name" value="(Trans)glycosidases"/>
    <property type="match status" value="1"/>
</dbReference>
<evidence type="ECO:0000256" key="6">
    <source>
        <dbReference type="SAM" id="MobiDB-lite"/>
    </source>
</evidence>
<keyword evidence="4" id="KW-0843">Virulence</keyword>
<dbReference type="Proteomes" id="UP000190744">
    <property type="component" value="Unassembled WGS sequence"/>
</dbReference>
<feature type="domain" description="GH18" evidence="9">
    <location>
        <begin position="547"/>
        <end position="912"/>
    </location>
</feature>
<evidence type="ECO:0000256" key="1">
    <source>
        <dbReference type="ARBA" id="ARBA00008682"/>
    </source>
</evidence>
<dbReference type="PANTHER" id="PTHR47700">
    <property type="entry name" value="V CHITINASE, PUTATIVE (AFU_ORTHOLOGUE AFUA_6G13720)-RELATED"/>
    <property type="match status" value="1"/>
</dbReference>
<feature type="domain" description="LysM" evidence="8">
    <location>
        <begin position="342"/>
        <end position="386"/>
    </location>
</feature>
<feature type="chain" id="PRO_5012526679" description="chitinase" evidence="7">
    <location>
        <begin position="22"/>
        <end position="1387"/>
    </location>
</feature>
<keyword evidence="7" id="KW-0732">Signal</keyword>
<protein>
    <recommendedName>
        <fullName evidence="2">chitinase</fullName>
        <ecNumber evidence="2">3.2.1.14</ecNumber>
    </recommendedName>
</protein>
<sequence>MFSRLAVHTGLALLVLSTALAYDPSITKPLDAYLAEHPIVTRSASANSSQTSSVGTKHTTVAATILEWTPPISNVSRRRCPSACSTTGLDSQGWPVYHSVDRLGWCDQPMLLDFVLFNPLDDEKTHVGIAACAADLSTTLSAGNSSTTTGLCLPDTNSNNTIQVTAHLQMVSSSTTQSSTTDNVVEALGQLQAFASQQSAGCNETIQFALSGEVAVGIYVGSGLSGQGVLPTVLEQLVDHVQDEGFSDSLLVQLCDASGRSARYALGVVAVTGSNLASAQTAVKTWKNSSCVSTTSDQMAQTWQNITFAVPPSLSTSSSNSSNSTSVAAGSSKLRRRDDECTTVQIVSGDSCTTLAEECGVTLTEFEGYNDELCDSPLQPGQYVCCSEGTLPDYSPQPDDDDNCYVYLVKTGDDCSTIAAAYALTVDKIESYNNDTWGWMGCDDLLANMNICLSSGWPPMPTEIENAVCGPQVPDTPVASHGTNLSTLNECPLNACCDIWGQCGTTAEFCTISKSPIGAPGTAAVGENGCISNCGTDIIIDGSPSQIYSVAYFEGFSWSRPCLTMSISEVDTTSYTHIHFAFATINTDYTLNITAIEAQLPFFSALTGVKRILSIGGWDFSTSPSTYNIFREAVTSANRGTLIQSVADVLETYDLDGVDWDWEYPDEPDIPGIPAGTEADSTNYYVTLVKLKALLDGTGRTISMTAPASFWYLKAFPIKAMSAVVDYIVYMTYDLHGQWDYGNAYVDPGCEAGNCLRSHVNLTETINSLSMITKAGVSNTQLVVGVASYGRAFKMTTAGCWTDMCTYTGPDSGALAGQCTQTAGYLANAEIDAVIADNPSAQVYWDSDAFSNVLVYNDTEWVSYMNGSNKAVRILLYEVYGFLGYADWAVDLQDEGGSGSDSSSSDDSSLSTGYIAPSIWSEATPVVTGLPGQTLVWPPLQLSSTTTITFDLWTTLLSYSTLSTTTYVGVNSETTTQHVYDVLTIPTVLTIEPVTTTEIAVWNVILPTETTDSIIYLTSSIQPPPFTITVTPVWEGTTSIEEPTTTTENATIIVWLDTTWSFSAVTETVGSSTLITGGTTGTPVPIIITPHPHPTTVDDDEKDKKLNSKTTSWSSGSPVSPPCATGEACGILWCDSGCPICPPGLIGSSGSSSSSDPDDDDDDDDNDSSSTTTTTSTTTSVSYTAAGFHIDAGDTFPTTTEAWSVIESVLSQLTGYSSDDGSGSSTDSDSNTNTDSNGNGNGGTATTTTTSKATTSTSTVSTPSATSGANEVTFGLFELYSGSTWIFEWMLMDTIIGETWYPCDTSPDITTTADTVAPNPAFPDTDIGPFESHDIEGCQYTAGDDGDDVGSMTCPGVDNIVCEKAYYGSSYSCDGGGLIVLVMHCYW</sequence>
<proteinExistence type="inferred from homology"/>
<dbReference type="InterPro" id="IPR036861">
    <property type="entry name" value="Endochitinase-like_sf"/>
</dbReference>
<keyword evidence="3" id="KW-0147">Chitin-binding</keyword>
<dbReference type="PANTHER" id="PTHR47700:SF2">
    <property type="entry name" value="CHITINASE"/>
    <property type="match status" value="1"/>
</dbReference>
<dbReference type="EC" id="3.2.1.14" evidence="2"/>
<evidence type="ECO:0000256" key="5">
    <source>
        <dbReference type="ARBA" id="ARBA00023295"/>
    </source>
</evidence>
<dbReference type="Gene3D" id="3.20.20.80">
    <property type="entry name" value="Glycosidases"/>
    <property type="match status" value="1"/>
</dbReference>
<dbReference type="SUPFAM" id="SSF54106">
    <property type="entry name" value="LysM domain"/>
    <property type="match status" value="1"/>
</dbReference>
<feature type="domain" description="LysM" evidence="8">
    <location>
        <begin position="405"/>
        <end position="453"/>
    </location>
</feature>
<dbReference type="SMART" id="SM00257">
    <property type="entry name" value="LysM"/>
    <property type="match status" value="2"/>
</dbReference>
<evidence type="ECO:0000259" key="8">
    <source>
        <dbReference type="PROSITE" id="PS51782"/>
    </source>
</evidence>
<evidence type="ECO:0000256" key="2">
    <source>
        <dbReference type="ARBA" id="ARBA00012729"/>
    </source>
</evidence>
<dbReference type="InterPro" id="IPR018392">
    <property type="entry name" value="LysM"/>
</dbReference>
<dbReference type="Gene3D" id="3.10.50.10">
    <property type="match status" value="1"/>
</dbReference>
<dbReference type="InterPro" id="IPR011583">
    <property type="entry name" value="Chitinase_II/V-like_cat"/>
</dbReference>
<dbReference type="GO" id="GO:0005975">
    <property type="term" value="P:carbohydrate metabolic process"/>
    <property type="evidence" value="ECO:0007669"/>
    <property type="project" value="InterPro"/>
</dbReference>
<evidence type="ECO:0000259" key="9">
    <source>
        <dbReference type="PROSITE" id="PS51910"/>
    </source>
</evidence>
<keyword evidence="5" id="KW-0326">Glycosidase</keyword>
<dbReference type="PROSITE" id="PS51910">
    <property type="entry name" value="GH18_2"/>
    <property type="match status" value="1"/>
</dbReference>
<dbReference type="Gene3D" id="3.30.60.10">
    <property type="entry name" value="Endochitinase-like"/>
    <property type="match status" value="1"/>
</dbReference>
<feature type="compositionally biased region" description="Low complexity" evidence="6">
    <location>
        <begin position="1168"/>
        <end position="1178"/>
    </location>
</feature>
<feature type="region of interest" description="Disordered" evidence="6">
    <location>
        <begin position="1148"/>
        <end position="1178"/>
    </location>
</feature>
<dbReference type="CDD" id="cd02878">
    <property type="entry name" value="GH18_zymocin_alpha"/>
    <property type="match status" value="1"/>
</dbReference>
<dbReference type="SUPFAM" id="SSF54556">
    <property type="entry name" value="Chitinase insertion domain"/>
    <property type="match status" value="1"/>
</dbReference>
<reference evidence="11" key="1">
    <citation type="submission" date="2015-09" db="EMBL/GenBank/DDBJ databases">
        <authorList>
            <person name="Fill T.P."/>
            <person name="Baretta J.F."/>
            <person name="de Almeida L.G."/>
            <person name="Rocha M."/>
            <person name="de Souza D.H."/>
            <person name="Malavazi I."/>
            <person name="Cerdeira L.T."/>
            <person name="Hong H."/>
            <person name="Samborskyy M."/>
            <person name="de Vasconcelos A.T."/>
            <person name="Leadlay P."/>
            <person name="Rodrigues-Filho E."/>
        </authorList>
    </citation>
    <scope>NUCLEOTIDE SEQUENCE [LARGE SCALE GENOMIC DNA]</scope>
    <source>
        <strain evidence="11">LaBioMMi 136</strain>
    </source>
</reference>